<feature type="binding site" evidence="7">
    <location>
        <position position="141"/>
    </location>
    <ligand>
        <name>substrate</name>
    </ligand>
</feature>
<evidence type="ECO:0000256" key="6">
    <source>
        <dbReference type="PIRSR" id="PIRSR038994-1"/>
    </source>
</evidence>
<evidence type="ECO:0000256" key="1">
    <source>
        <dbReference type="ARBA" id="ARBA00010716"/>
    </source>
</evidence>
<dbReference type="Gene3D" id="2.30.40.10">
    <property type="entry name" value="Urease, subunit C, domain 1"/>
    <property type="match status" value="1"/>
</dbReference>
<feature type="binding site" evidence="7">
    <location>
        <begin position="309"/>
        <end position="311"/>
    </location>
    <ligand>
        <name>substrate</name>
    </ligand>
</feature>
<dbReference type="InterPro" id="IPR032466">
    <property type="entry name" value="Metal_Hydrolase"/>
</dbReference>
<dbReference type="PANTHER" id="PTHR11113">
    <property type="entry name" value="N-ACETYLGLUCOSAMINE-6-PHOSPHATE DEACETYLASE"/>
    <property type="match status" value="1"/>
</dbReference>
<comment type="caution">
    <text evidence="10">The sequence shown here is derived from an EMBL/GenBank/DDBJ whole genome shotgun (WGS) entry which is preliminary data.</text>
</comment>
<dbReference type="Pfam" id="PF01979">
    <property type="entry name" value="Amidohydro_1"/>
    <property type="match status" value="1"/>
</dbReference>
<protein>
    <submittedName>
        <fullName evidence="10">N-acetylglucosamine-6-phosphate deacetylase</fullName>
        <ecNumber evidence="10">3.5.1.25</ecNumber>
    </submittedName>
</protein>
<dbReference type="EC" id="3.5.1.25" evidence="10"/>
<dbReference type="GO" id="GO:0046872">
    <property type="term" value="F:metal ion binding"/>
    <property type="evidence" value="ECO:0007669"/>
    <property type="project" value="UniProtKB-KW"/>
</dbReference>
<feature type="binding site" evidence="7">
    <location>
        <position position="228"/>
    </location>
    <ligand>
        <name>substrate</name>
    </ligand>
</feature>
<accession>A0A5C4XT78</accession>
<dbReference type="OrthoDB" id="9776488at2"/>
<dbReference type="AlphaFoldDB" id="A0A5C4XT78"/>
<dbReference type="Proteomes" id="UP000311605">
    <property type="component" value="Unassembled WGS sequence"/>
</dbReference>
<dbReference type="GO" id="GO:0006046">
    <property type="term" value="P:N-acetylglucosamine catabolic process"/>
    <property type="evidence" value="ECO:0007669"/>
    <property type="project" value="TreeGrafter"/>
</dbReference>
<dbReference type="Gene3D" id="3.20.20.140">
    <property type="entry name" value="Metal-dependent hydrolases"/>
    <property type="match status" value="1"/>
</dbReference>
<sequence>MTETKALIGQRIFDGTDWHENAAVVFEGGKITAILPVEQLAREIEKIEGGEIIAPGFIDLQVNGGGGVLLNEEPTVEGLITICAAHAKFGTTSLLPTLITDTFEITSRTVTAGIEAKRLGVPGFLGLHLEGPHLSIARKGAHDPALIRPMDDRDLEMILSCGEALDALMVTIAPESVSPEQVNTLARAGITVSLGHTEASYDTARLYATAGARTVTHLFNAMSPLGHREPGMVGAALDTRNLHAGLIADGLHVHPAAMAAALRAKNGPGRIFLVTDAMSPIGTDMTSFTLNGREILRQDGRLTLADGTLAGADIDMASSVRLVHETLGLPLEEALRMASTYPAEAVQIAETKGSIRPGLDADFVVLDASLHTQNTWIGGVEVYRP</sequence>
<comment type="similarity">
    <text evidence="1 5">Belongs to the metallo-dependent hydrolases superfamily. NagA family.</text>
</comment>
<feature type="binding site" evidence="8">
    <location>
        <position position="196"/>
    </location>
    <ligand>
        <name>Zn(2+)</name>
        <dbReference type="ChEBI" id="CHEBI:29105"/>
    </ligand>
</feature>
<evidence type="ECO:0000259" key="9">
    <source>
        <dbReference type="Pfam" id="PF01979"/>
    </source>
</evidence>
<dbReference type="InterPro" id="IPR003764">
    <property type="entry name" value="GlcNAc_6-P_deAcase"/>
</dbReference>
<comment type="cofactor">
    <cofactor evidence="8">
        <name>a divalent metal cation</name>
        <dbReference type="ChEBI" id="CHEBI:60240"/>
    </cofactor>
    <text evidence="8">Binds 1 divalent metal cation per subunit.</text>
</comment>
<dbReference type="RefSeq" id="WP_139675982.1">
    <property type="nucleotide sequence ID" value="NZ_VDMN01000001.1"/>
</dbReference>
<keyword evidence="3 5" id="KW-0378">Hydrolase</keyword>
<feature type="active site" description="Proton donor/acceptor" evidence="6">
    <location>
        <position position="276"/>
    </location>
</feature>
<evidence type="ECO:0000256" key="7">
    <source>
        <dbReference type="PIRSR" id="PIRSR038994-2"/>
    </source>
</evidence>
<dbReference type="InterPro" id="IPR006680">
    <property type="entry name" value="Amidohydro-rel"/>
</dbReference>
<dbReference type="PANTHER" id="PTHR11113:SF14">
    <property type="entry name" value="N-ACETYLGLUCOSAMINE-6-PHOSPHATE DEACETYLASE"/>
    <property type="match status" value="1"/>
</dbReference>
<reference evidence="10 11" key="1">
    <citation type="submission" date="2019-06" db="EMBL/GenBank/DDBJ databases">
        <title>The draft genome of Rhizobium smilacinae PTYR-5.</title>
        <authorList>
            <person name="Liu L."/>
            <person name="Li L."/>
            <person name="Zhang X."/>
        </authorList>
    </citation>
    <scope>NUCLEOTIDE SEQUENCE [LARGE SCALE GENOMIC DNA]</scope>
    <source>
        <strain evidence="10 11">PTYR-5</strain>
    </source>
</reference>
<gene>
    <name evidence="10" type="primary">nagA</name>
    <name evidence="10" type="ORF">FHP24_10490</name>
</gene>
<dbReference type="SUPFAM" id="SSF51338">
    <property type="entry name" value="Composite domain of metallo-dependent hydrolases"/>
    <property type="match status" value="1"/>
</dbReference>
<keyword evidence="4 5" id="KW-0119">Carbohydrate metabolism</keyword>
<organism evidence="10 11">
    <name type="scientific">Aliirhizobium smilacinae</name>
    <dbReference type="NCBI Taxonomy" id="1395944"/>
    <lineage>
        <taxon>Bacteria</taxon>
        <taxon>Pseudomonadati</taxon>
        <taxon>Pseudomonadota</taxon>
        <taxon>Alphaproteobacteria</taxon>
        <taxon>Hyphomicrobiales</taxon>
        <taxon>Rhizobiaceae</taxon>
        <taxon>Aliirhizobium</taxon>
    </lineage>
</organism>
<evidence type="ECO:0000313" key="10">
    <source>
        <dbReference type="EMBL" id="TNM66592.1"/>
    </source>
</evidence>
<dbReference type="PIRSF" id="PIRSF038994">
    <property type="entry name" value="NagA"/>
    <property type="match status" value="1"/>
</dbReference>
<dbReference type="CDD" id="cd00854">
    <property type="entry name" value="NagA"/>
    <property type="match status" value="1"/>
</dbReference>
<evidence type="ECO:0000256" key="2">
    <source>
        <dbReference type="ARBA" id="ARBA00022723"/>
    </source>
</evidence>
<keyword evidence="11" id="KW-1185">Reference proteome</keyword>
<dbReference type="EMBL" id="VDMN01000001">
    <property type="protein sequence ID" value="TNM66592.1"/>
    <property type="molecule type" value="Genomic_DNA"/>
</dbReference>
<evidence type="ECO:0000256" key="4">
    <source>
        <dbReference type="ARBA" id="ARBA00023277"/>
    </source>
</evidence>
<evidence type="ECO:0000313" key="11">
    <source>
        <dbReference type="Proteomes" id="UP000311605"/>
    </source>
</evidence>
<evidence type="ECO:0000256" key="5">
    <source>
        <dbReference type="PIRNR" id="PIRNR038994"/>
    </source>
</evidence>
<proteinExistence type="inferred from homology"/>
<dbReference type="Pfam" id="PF22643">
    <property type="entry name" value="NagA_N"/>
    <property type="match status" value="1"/>
</dbReference>
<evidence type="ECO:0000256" key="3">
    <source>
        <dbReference type="ARBA" id="ARBA00022801"/>
    </source>
</evidence>
<dbReference type="GO" id="GO:0008448">
    <property type="term" value="F:N-acetylglucosamine-6-phosphate deacetylase activity"/>
    <property type="evidence" value="ECO:0007669"/>
    <property type="project" value="UniProtKB-EC"/>
</dbReference>
<evidence type="ECO:0000256" key="8">
    <source>
        <dbReference type="PIRSR" id="PIRSR038994-3"/>
    </source>
</evidence>
<name>A0A5C4XT78_9HYPH</name>
<keyword evidence="2 8" id="KW-0479">Metal-binding</keyword>
<dbReference type="NCBIfam" id="TIGR00221">
    <property type="entry name" value="nagA"/>
    <property type="match status" value="1"/>
</dbReference>
<feature type="binding site" evidence="8">
    <location>
        <position position="130"/>
    </location>
    <ligand>
        <name>Zn(2+)</name>
        <dbReference type="ChEBI" id="CHEBI:29105"/>
    </ligand>
</feature>
<feature type="binding site" evidence="8">
    <location>
        <position position="217"/>
    </location>
    <ligand>
        <name>Zn(2+)</name>
        <dbReference type="ChEBI" id="CHEBI:29105"/>
    </ligand>
</feature>
<feature type="binding site" evidence="7">
    <location>
        <position position="252"/>
    </location>
    <ligand>
        <name>substrate</name>
    </ligand>
</feature>
<feature type="domain" description="Amidohydrolase-related" evidence="9">
    <location>
        <begin position="52"/>
        <end position="373"/>
    </location>
</feature>
<dbReference type="InterPro" id="IPR011059">
    <property type="entry name" value="Metal-dep_hydrolase_composite"/>
</dbReference>
<feature type="binding site" evidence="7">
    <location>
        <begin position="220"/>
        <end position="221"/>
    </location>
    <ligand>
        <name>substrate</name>
    </ligand>
</feature>
<dbReference type="SUPFAM" id="SSF51556">
    <property type="entry name" value="Metallo-dependent hydrolases"/>
    <property type="match status" value="1"/>
</dbReference>